<proteinExistence type="predicted"/>
<dbReference type="STRING" id="1835702.A0A1F5LT09"/>
<feature type="region of interest" description="Disordered" evidence="1">
    <location>
        <begin position="442"/>
        <end position="508"/>
    </location>
</feature>
<feature type="region of interest" description="Disordered" evidence="1">
    <location>
        <begin position="284"/>
        <end position="350"/>
    </location>
</feature>
<comment type="caution">
    <text evidence="2">The sequence shown here is derived from an EMBL/GenBank/DDBJ whole genome shotgun (WGS) entry which is preliminary data.</text>
</comment>
<evidence type="ECO:0000313" key="3">
    <source>
        <dbReference type="Proteomes" id="UP000177622"/>
    </source>
</evidence>
<dbReference type="EMBL" id="LXJU01000003">
    <property type="protein sequence ID" value="OGE56257.1"/>
    <property type="molecule type" value="Genomic_DNA"/>
</dbReference>
<reference evidence="2 3" key="1">
    <citation type="journal article" date="2016" name="Sci. Rep.">
        <title>Penicillium arizonense, a new, genome sequenced fungal species, reveals a high chemical diversity in secreted metabolites.</title>
        <authorList>
            <person name="Grijseels S."/>
            <person name="Nielsen J.C."/>
            <person name="Randelovic M."/>
            <person name="Nielsen J."/>
            <person name="Nielsen K.F."/>
            <person name="Workman M."/>
            <person name="Frisvad J.C."/>
        </authorList>
    </citation>
    <scope>NUCLEOTIDE SEQUENCE [LARGE SCALE GENOMIC DNA]</scope>
    <source>
        <strain evidence="2 3">CBS 141311</strain>
    </source>
</reference>
<name>A0A1F5LT09_PENAI</name>
<sequence>MATEITPPGSFQELPLTPPPTKEKPLSRSAQRVLNCFKLHRAGQRPRFWWQHRLDLNDYTEALRVLDSDSPLKGYVEDKVSPLHDVFCAKIVEEISRQLKQFAQREKPYADFAKEVEHLATSRIMIPDETRDGKQIYSKREPDASFKHRRARYPGVIIEVCYSQKSRRVSHLADEYILDTDGSVNAVVALDIDYKGSKKATITVWRPEYTTLDGAEELQATAVVEALPFRTDSGLPAEEIALRLSLRDFATEELSQGLTSLDQEISITSRQLCDFLSRAEEEQRGQTLLQGSINRLRPGAGKRRRPQTPPEQPSSEEERSVERKRESKRGRRSSDFCPDSSSGDSKGQQNAYGISFERHPWTIVEIEAVNIFTKTLPQYHIHSYLKRAFDSITASYGGVSTANIVDPTSSPSLIALEASAETTPSDTQAATILTDIPRDLQTRQNHHPEPERENSREPSPTRPQDRPRACNQESNSTYPQDERTEGQAVAGPQALQDSFRRDGMPVAE</sequence>
<keyword evidence="3" id="KW-1185">Reference proteome</keyword>
<dbReference type="RefSeq" id="XP_022491685.1">
    <property type="nucleotide sequence ID" value="XM_022628514.1"/>
</dbReference>
<dbReference type="GeneID" id="34573248"/>
<dbReference type="AlphaFoldDB" id="A0A1F5LT09"/>
<feature type="compositionally biased region" description="Basic and acidic residues" evidence="1">
    <location>
        <begin position="442"/>
        <end position="456"/>
    </location>
</feature>
<protein>
    <submittedName>
        <fullName evidence="2">Uncharacterized protein</fullName>
    </submittedName>
</protein>
<gene>
    <name evidence="2" type="ORF">PENARI_c003G07305</name>
</gene>
<organism evidence="2 3">
    <name type="scientific">Penicillium arizonense</name>
    <dbReference type="NCBI Taxonomy" id="1835702"/>
    <lineage>
        <taxon>Eukaryota</taxon>
        <taxon>Fungi</taxon>
        <taxon>Dikarya</taxon>
        <taxon>Ascomycota</taxon>
        <taxon>Pezizomycotina</taxon>
        <taxon>Eurotiomycetes</taxon>
        <taxon>Eurotiomycetidae</taxon>
        <taxon>Eurotiales</taxon>
        <taxon>Aspergillaceae</taxon>
        <taxon>Penicillium</taxon>
    </lineage>
</organism>
<accession>A0A1F5LT09</accession>
<feature type="compositionally biased region" description="Polar residues" evidence="1">
    <location>
        <begin position="339"/>
        <end position="350"/>
    </location>
</feature>
<dbReference type="Proteomes" id="UP000177622">
    <property type="component" value="Unassembled WGS sequence"/>
</dbReference>
<dbReference type="OrthoDB" id="3485856at2759"/>
<feature type="compositionally biased region" description="Basic and acidic residues" evidence="1">
    <location>
        <begin position="498"/>
        <end position="508"/>
    </location>
</feature>
<feature type="compositionally biased region" description="Basic and acidic residues" evidence="1">
    <location>
        <begin position="316"/>
        <end position="325"/>
    </location>
</feature>
<evidence type="ECO:0000313" key="2">
    <source>
        <dbReference type="EMBL" id="OGE56257.1"/>
    </source>
</evidence>
<evidence type="ECO:0000256" key="1">
    <source>
        <dbReference type="SAM" id="MobiDB-lite"/>
    </source>
</evidence>
<feature type="region of interest" description="Disordered" evidence="1">
    <location>
        <begin position="1"/>
        <end position="27"/>
    </location>
</feature>